<feature type="region of interest" description="Disordered" evidence="1">
    <location>
        <begin position="231"/>
        <end position="251"/>
    </location>
</feature>
<proteinExistence type="predicted"/>
<feature type="region of interest" description="Disordered" evidence="1">
    <location>
        <begin position="117"/>
        <end position="151"/>
    </location>
</feature>
<accession>A0AAE1XT98</accession>
<sequence>MVLTMVPPPRARRWERRMMNVCHRNFALAPAPTQHLAIAPPLKPTSSHEVTPFAPSAAIQRARRMIQHLPMADQLAAFLSRASEFKSRSENCENPSPSDDGFDFMLPSCGFFRPIVAGSSSESQGEGDARPHDTAVSATKNNTGDGTRPRSMAVSENLDAARPYFLPNTIVLSLGSLATHGDGARPRSTAVSEKYHATRPCFSRNTAMSGLGSLVAHGDGHGLVPRVFRRRKRRHQPSQEFSDHCLAPPAG</sequence>
<evidence type="ECO:0000313" key="3">
    <source>
        <dbReference type="Proteomes" id="UP001293254"/>
    </source>
</evidence>
<evidence type="ECO:0000313" key="2">
    <source>
        <dbReference type="EMBL" id="KAK4417133.1"/>
    </source>
</evidence>
<evidence type="ECO:0000256" key="1">
    <source>
        <dbReference type="SAM" id="MobiDB-lite"/>
    </source>
</evidence>
<dbReference type="AlphaFoldDB" id="A0AAE1XT98"/>
<reference evidence="2" key="1">
    <citation type="submission" date="2020-06" db="EMBL/GenBank/DDBJ databases">
        <authorList>
            <person name="Li T."/>
            <person name="Hu X."/>
            <person name="Zhang T."/>
            <person name="Song X."/>
            <person name="Zhang H."/>
            <person name="Dai N."/>
            <person name="Sheng W."/>
            <person name="Hou X."/>
            <person name="Wei L."/>
        </authorList>
    </citation>
    <scope>NUCLEOTIDE SEQUENCE</scope>
    <source>
        <strain evidence="2">3651</strain>
        <tissue evidence="2">Leaf</tissue>
    </source>
</reference>
<organism evidence="2 3">
    <name type="scientific">Sesamum alatum</name>
    <dbReference type="NCBI Taxonomy" id="300844"/>
    <lineage>
        <taxon>Eukaryota</taxon>
        <taxon>Viridiplantae</taxon>
        <taxon>Streptophyta</taxon>
        <taxon>Embryophyta</taxon>
        <taxon>Tracheophyta</taxon>
        <taxon>Spermatophyta</taxon>
        <taxon>Magnoliopsida</taxon>
        <taxon>eudicotyledons</taxon>
        <taxon>Gunneridae</taxon>
        <taxon>Pentapetalae</taxon>
        <taxon>asterids</taxon>
        <taxon>lamiids</taxon>
        <taxon>Lamiales</taxon>
        <taxon>Pedaliaceae</taxon>
        <taxon>Sesamum</taxon>
    </lineage>
</organism>
<protein>
    <submittedName>
        <fullName evidence="2">Uncharacterized protein</fullName>
    </submittedName>
</protein>
<name>A0AAE1XT98_9LAMI</name>
<reference evidence="2" key="2">
    <citation type="journal article" date="2024" name="Plant">
        <title>Genomic evolution and insights into agronomic trait innovations of Sesamum species.</title>
        <authorList>
            <person name="Miao H."/>
            <person name="Wang L."/>
            <person name="Qu L."/>
            <person name="Liu H."/>
            <person name="Sun Y."/>
            <person name="Le M."/>
            <person name="Wang Q."/>
            <person name="Wei S."/>
            <person name="Zheng Y."/>
            <person name="Lin W."/>
            <person name="Duan Y."/>
            <person name="Cao H."/>
            <person name="Xiong S."/>
            <person name="Wang X."/>
            <person name="Wei L."/>
            <person name="Li C."/>
            <person name="Ma Q."/>
            <person name="Ju M."/>
            <person name="Zhao R."/>
            <person name="Li G."/>
            <person name="Mu C."/>
            <person name="Tian Q."/>
            <person name="Mei H."/>
            <person name="Zhang T."/>
            <person name="Gao T."/>
            <person name="Zhang H."/>
        </authorList>
    </citation>
    <scope>NUCLEOTIDE SEQUENCE</scope>
    <source>
        <strain evidence="2">3651</strain>
    </source>
</reference>
<dbReference type="Proteomes" id="UP001293254">
    <property type="component" value="Unassembled WGS sequence"/>
</dbReference>
<feature type="compositionally biased region" description="Polar residues" evidence="1">
    <location>
        <begin position="136"/>
        <end position="145"/>
    </location>
</feature>
<gene>
    <name evidence="2" type="ORF">Salat_2538800</name>
</gene>
<dbReference type="EMBL" id="JACGWO010000010">
    <property type="protein sequence ID" value="KAK4417133.1"/>
    <property type="molecule type" value="Genomic_DNA"/>
</dbReference>
<keyword evidence="3" id="KW-1185">Reference proteome</keyword>
<comment type="caution">
    <text evidence="2">The sequence shown here is derived from an EMBL/GenBank/DDBJ whole genome shotgun (WGS) entry which is preliminary data.</text>
</comment>